<dbReference type="Proteomes" id="UP000812440">
    <property type="component" value="Chromosome 7"/>
</dbReference>
<dbReference type="Gene3D" id="2.10.60.10">
    <property type="entry name" value="CD59"/>
    <property type="match status" value="1"/>
</dbReference>
<accession>A0A8T2IRQ4</accession>
<evidence type="ECO:0000313" key="5">
    <source>
        <dbReference type="Proteomes" id="UP000812440"/>
    </source>
</evidence>
<evidence type="ECO:0000259" key="3">
    <source>
        <dbReference type="SMART" id="SM00134"/>
    </source>
</evidence>
<proteinExistence type="predicted"/>
<evidence type="ECO:0000313" key="4">
    <source>
        <dbReference type="EMBL" id="KAG8435639.1"/>
    </source>
</evidence>
<dbReference type="SUPFAM" id="SSF57302">
    <property type="entry name" value="Snake toxin-like"/>
    <property type="match status" value="1"/>
</dbReference>
<feature type="domain" description="UPAR/Ly6" evidence="3">
    <location>
        <begin position="43"/>
        <end position="125"/>
    </location>
</feature>
<keyword evidence="1" id="KW-0812">Transmembrane</keyword>
<evidence type="ECO:0000256" key="1">
    <source>
        <dbReference type="SAM" id="Phobius"/>
    </source>
</evidence>
<dbReference type="CDD" id="cd23553">
    <property type="entry name" value="TFP_LU_ECD_Ly6PGE"/>
    <property type="match status" value="1"/>
</dbReference>
<dbReference type="AlphaFoldDB" id="A0A8T2IRQ4"/>
<keyword evidence="1" id="KW-0472">Membrane</keyword>
<feature type="chain" id="PRO_5035715882" description="UPAR/Ly6 domain-containing protein" evidence="2">
    <location>
        <begin position="43"/>
        <end position="146"/>
    </location>
</feature>
<name>A0A8T2IRQ4_9PIPI</name>
<dbReference type="FunFam" id="2.10.60.10:FF:000037">
    <property type="entry name" value="Si:ch73-28h20.1"/>
    <property type="match status" value="1"/>
</dbReference>
<dbReference type="GO" id="GO:0098552">
    <property type="term" value="C:side of membrane"/>
    <property type="evidence" value="ECO:0007669"/>
    <property type="project" value="UniProtKB-KW"/>
</dbReference>
<organism evidence="4 5">
    <name type="scientific">Hymenochirus boettgeri</name>
    <name type="common">Congo dwarf clawed frog</name>
    <dbReference type="NCBI Taxonomy" id="247094"/>
    <lineage>
        <taxon>Eukaryota</taxon>
        <taxon>Metazoa</taxon>
        <taxon>Chordata</taxon>
        <taxon>Craniata</taxon>
        <taxon>Vertebrata</taxon>
        <taxon>Euteleostomi</taxon>
        <taxon>Amphibia</taxon>
        <taxon>Batrachia</taxon>
        <taxon>Anura</taxon>
        <taxon>Pipoidea</taxon>
        <taxon>Pipidae</taxon>
        <taxon>Pipinae</taxon>
        <taxon>Hymenochirus</taxon>
    </lineage>
</organism>
<dbReference type="Pfam" id="PF00021">
    <property type="entry name" value="UPAR_LY6"/>
    <property type="match status" value="1"/>
</dbReference>
<comment type="caution">
    <text evidence="4">The sequence shown here is derived from an EMBL/GenBank/DDBJ whole genome shotgun (WGS) entry which is preliminary data.</text>
</comment>
<protein>
    <recommendedName>
        <fullName evidence="3">UPAR/Ly6 domain-containing protein</fullName>
    </recommendedName>
</protein>
<dbReference type="InterPro" id="IPR045860">
    <property type="entry name" value="Snake_toxin-like_sf"/>
</dbReference>
<evidence type="ECO:0000256" key="2">
    <source>
        <dbReference type="SAM" id="SignalP"/>
    </source>
</evidence>
<reference evidence="4" key="1">
    <citation type="thesis" date="2020" institute="ProQuest LLC" country="789 East Eisenhower Parkway, Ann Arbor, MI, USA">
        <title>Comparative Genomics and Chromosome Evolution.</title>
        <authorList>
            <person name="Mudd A.B."/>
        </authorList>
    </citation>
    <scope>NUCLEOTIDE SEQUENCE</scope>
    <source>
        <strain evidence="4">Female2</strain>
        <tissue evidence="4">Blood</tissue>
    </source>
</reference>
<dbReference type="SMART" id="SM00134">
    <property type="entry name" value="LU"/>
    <property type="match status" value="1"/>
</dbReference>
<feature type="transmembrane region" description="Helical" evidence="1">
    <location>
        <begin position="125"/>
        <end position="144"/>
    </location>
</feature>
<dbReference type="InterPro" id="IPR016054">
    <property type="entry name" value="LY6_UPA_recep-like"/>
</dbReference>
<dbReference type="EMBL" id="JAACNH010000008">
    <property type="protein sequence ID" value="KAG8435639.1"/>
    <property type="molecule type" value="Genomic_DNA"/>
</dbReference>
<keyword evidence="2" id="KW-0732">Signal</keyword>
<feature type="signal peptide" evidence="2">
    <location>
        <begin position="1"/>
        <end position="42"/>
    </location>
</feature>
<sequence length="146" mass="16132">MIIRSLTWVRQDFALGNHYNFTMQLLCTFLLLSVFTIQAGRALQCYSCVGSNDQDCNRQGSQQCPHDSDACAIIRGQSNGIMKSCSFKSFCDRAMRDGNRAPGVKVQCCFSNNCNSDSKSSGTQLNAICFRLLLSFVLGVFLLISS</sequence>
<dbReference type="OrthoDB" id="9888558at2759"/>
<gene>
    <name evidence="4" type="ORF">GDO86_013539</name>
</gene>
<keyword evidence="1" id="KW-1133">Transmembrane helix</keyword>
<keyword evidence="5" id="KW-1185">Reference proteome</keyword>